<proteinExistence type="inferred from homology"/>
<evidence type="ECO:0000256" key="9">
    <source>
        <dbReference type="ARBA" id="ARBA00032824"/>
    </source>
</evidence>
<evidence type="ECO:0000259" key="13">
    <source>
        <dbReference type="PROSITE" id="PS51352"/>
    </source>
</evidence>
<dbReference type="InterPro" id="IPR036249">
    <property type="entry name" value="Thioredoxin-like_sf"/>
</dbReference>
<keyword evidence="5" id="KW-0049">Antioxidant</keyword>
<keyword evidence="6 14" id="KW-0560">Oxidoreductase</keyword>
<dbReference type="RefSeq" id="WP_330973129.1">
    <property type="nucleotide sequence ID" value="NZ_JAZGLY010000001.1"/>
</dbReference>
<dbReference type="PANTHER" id="PTHR42801:SF4">
    <property type="entry name" value="AHPC_TSA FAMILY PROTEIN"/>
    <property type="match status" value="1"/>
</dbReference>
<dbReference type="PROSITE" id="PS51352">
    <property type="entry name" value="THIOREDOXIN_2"/>
    <property type="match status" value="1"/>
</dbReference>
<evidence type="ECO:0000256" key="10">
    <source>
        <dbReference type="ARBA" id="ARBA00038489"/>
    </source>
</evidence>
<dbReference type="PIRSF" id="PIRSF000239">
    <property type="entry name" value="AHPC"/>
    <property type="match status" value="1"/>
</dbReference>
<comment type="subunit">
    <text evidence="2">Monomer.</text>
</comment>
<evidence type="ECO:0000256" key="1">
    <source>
        <dbReference type="ARBA" id="ARBA00003330"/>
    </source>
</evidence>
<evidence type="ECO:0000256" key="2">
    <source>
        <dbReference type="ARBA" id="ARBA00011245"/>
    </source>
</evidence>
<dbReference type="InterPro" id="IPR013766">
    <property type="entry name" value="Thioredoxin_domain"/>
</dbReference>
<dbReference type="Pfam" id="PF00578">
    <property type="entry name" value="AhpC-TSA"/>
    <property type="match status" value="1"/>
</dbReference>
<evidence type="ECO:0000256" key="5">
    <source>
        <dbReference type="ARBA" id="ARBA00022862"/>
    </source>
</evidence>
<dbReference type="InterPro" id="IPR000866">
    <property type="entry name" value="AhpC/TSA"/>
</dbReference>
<evidence type="ECO:0000313" key="15">
    <source>
        <dbReference type="Proteomes" id="UP001357452"/>
    </source>
</evidence>
<gene>
    <name evidence="14" type="primary">bcp</name>
    <name evidence="14" type="ORF">V2H41_00405</name>
</gene>
<protein>
    <recommendedName>
        <fullName evidence="3">thioredoxin-dependent peroxiredoxin</fullName>
        <ecNumber evidence="3">1.11.1.24</ecNumber>
    </recommendedName>
    <alternativeName>
        <fullName evidence="9">Thioredoxin peroxidase</fullName>
    </alternativeName>
    <alternativeName>
        <fullName evidence="11">Thioredoxin-dependent peroxiredoxin Bcp</fullName>
    </alternativeName>
</protein>
<evidence type="ECO:0000256" key="4">
    <source>
        <dbReference type="ARBA" id="ARBA00022559"/>
    </source>
</evidence>
<comment type="caution">
    <text evidence="14">The sequence shown here is derived from an EMBL/GenBank/DDBJ whole genome shotgun (WGS) entry which is preliminary data.</text>
</comment>
<dbReference type="NCBIfam" id="NF006960">
    <property type="entry name" value="PRK09437.1"/>
    <property type="match status" value="1"/>
</dbReference>
<comment type="similarity">
    <text evidence="10">Belongs to the peroxiredoxin family. BCP/PrxQ subfamily.</text>
</comment>
<sequence length="155" mass="17696">MATHLKEGQKAPAFSGKDQNGNKISLAQYKGKKLALYFYPQDFTPTCTVQACNLRDHFSVLKQHGIEVVGVSPDDAQKHKKFEERNNLPFPLIADTEHTILEKYGVWGEKQMFGHKYMGVHRTTFLIDEQGRIKKIILKPKTKQHAEEIIAGFQN</sequence>
<evidence type="ECO:0000256" key="11">
    <source>
        <dbReference type="ARBA" id="ARBA00042639"/>
    </source>
</evidence>
<feature type="domain" description="Thioredoxin" evidence="13">
    <location>
        <begin position="5"/>
        <end position="155"/>
    </location>
</feature>
<keyword evidence="8" id="KW-0676">Redox-active center</keyword>
<evidence type="ECO:0000256" key="12">
    <source>
        <dbReference type="ARBA" id="ARBA00049091"/>
    </source>
</evidence>
<evidence type="ECO:0000256" key="8">
    <source>
        <dbReference type="ARBA" id="ARBA00023284"/>
    </source>
</evidence>
<accession>A0ABU7RCK1</accession>
<reference evidence="14 15" key="1">
    <citation type="submission" date="2024-01" db="EMBL/GenBank/DDBJ databases">
        <title>Niabella digestum sp. nov., isolated from waste digestion system.</title>
        <authorList>
            <person name="Zhang L."/>
        </authorList>
    </citation>
    <scope>NUCLEOTIDE SEQUENCE [LARGE SCALE GENOMIC DNA]</scope>
    <source>
        <strain evidence="14 15">A18</strain>
    </source>
</reference>
<dbReference type="EC" id="1.11.1.24" evidence="3"/>
<comment type="function">
    <text evidence="1">Thiol-specific peroxidase that catalyzes the reduction of hydrogen peroxide and organic hydroperoxides to water and alcohols, respectively. Plays a role in cell protection against oxidative stress by detoxifying peroxides and as sensor of hydrogen peroxide-mediated signaling events.</text>
</comment>
<dbReference type="Gene3D" id="3.40.30.10">
    <property type="entry name" value="Glutaredoxin"/>
    <property type="match status" value="1"/>
</dbReference>
<keyword evidence="4 14" id="KW-0575">Peroxidase</keyword>
<dbReference type="InterPro" id="IPR050924">
    <property type="entry name" value="Peroxiredoxin_BCP/PrxQ"/>
</dbReference>
<evidence type="ECO:0000256" key="3">
    <source>
        <dbReference type="ARBA" id="ARBA00013017"/>
    </source>
</evidence>
<dbReference type="Proteomes" id="UP001357452">
    <property type="component" value="Unassembled WGS sequence"/>
</dbReference>
<organism evidence="14 15">
    <name type="scientific">Niabella digestorum</name>
    <dbReference type="NCBI Taxonomy" id="3117701"/>
    <lineage>
        <taxon>Bacteria</taxon>
        <taxon>Pseudomonadati</taxon>
        <taxon>Bacteroidota</taxon>
        <taxon>Chitinophagia</taxon>
        <taxon>Chitinophagales</taxon>
        <taxon>Chitinophagaceae</taxon>
        <taxon>Niabella</taxon>
    </lineage>
</organism>
<evidence type="ECO:0000313" key="14">
    <source>
        <dbReference type="EMBL" id="MEE6185720.1"/>
    </source>
</evidence>
<dbReference type="SUPFAM" id="SSF52833">
    <property type="entry name" value="Thioredoxin-like"/>
    <property type="match status" value="1"/>
</dbReference>
<keyword evidence="7" id="KW-1015">Disulfide bond</keyword>
<name>A0ABU7RCK1_9BACT</name>
<comment type="catalytic activity">
    <reaction evidence="12">
        <text>a hydroperoxide + [thioredoxin]-dithiol = an alcohol + [thioredoxin]-disulfide + H2O</text>
        <dbReference type="Rhea" id="RHEA:62620"/>
        <dbReference type="Rhea" id="RHEA-COMP:10698"/>
        <dbReference type="Rhea" id="RHEA-COMP:10700"/>
        <dbReference type="ChEBI" id="CHEBI:15377"/>
        <dbReference type="ChEBI" id="CHEBI:29950"/>
        <dbReference type="ChEBI" id="CHEBI:30879"/>
        <dbReference type="ChEBI" id="CHEBI:35924"/>
        <dbReference type="ChEBI" id="CHEBI:50058"/>
        <dbReference type="EC" id="1.11.1.24"/>
    </reaction>
</comment>
<keyword evidence="15" id="KW-1185">Reference proteome</keyword>
<evidence type="ECO:0000256" key="7">
    <source>
        <dbReference type="ARBA" id="ARBA00023157"/>
    </source>
</evidence>
<evidence type="ECO:0000256" key="6">
    <source>
        <dbReference type="ARBA" id="ARBA00023002"/>
    </source>
</evidence>
<dbReference type="InterPro" id="IPR024706">
    <property type="entry name" value="Peroxiredoxin_AhpC-typ"/>
</dbReference>
<dbReference type="GO" id="GO:0140824">
    <property type="term" value="F:thioredoxin-dependent peroxiredoxin activity"/>
    <property type="evidence" value="ECO:0007669"/>
    <property type="project" value="UniProtKB-EC"/>
</dbReference>
<dbReference type="CDD" id="cd03017">
    <property type="entry name" value="PRX_BCP"/>
    <property type="match status" value="1"/>
</dbReference>
<dbReference type="EMBL" id="JAZGLY010000001">
    <property type="protein sequence ID" value="MEE6185720.1"/>
    <property type="molecule type" value="Genomic_DNA"/>
</dbReference>
<dbReference type="PANTHER" id="PTHR42801">
    <property type="entry name" value="THIOREDOXIN-DEPENDENT PEROXIDE REDUCTASE"/>
    <property type="match status" value="1"/>
</dbReference>